<keyword evidence="1" id="KW-0175">Coiled coil</keyword>
<dbReference type="Proteomes" id="UP000749293">
    <property type="component" value="Unassembled WGS sequence"/>
</dbReference>
<feature type="region of interest" description="Disordered" evidence="2">
    <location>
        <begin position="118"/>
        <end position="176"/>
    </location>
</feature>
<feature type="compositionally biased region" description="Basic residues" evidence="2">
    <location>
        <begin position="158"/>
        <end position="172"/>
    </location>
</feature>
<evidence type="ECO:0000313" key="4">
    <source>
        <dbReference type="Proteomes" id="UP000749293"/>
    </source>
</evidence>
<organism evidence="3 4">
    <name type="scientific">Geosmithia morbida</name>
    <dbReference type="NCBI Taxonomy" id="1094350"/>
    <lineage>
        <taxon>Eukaryota</taxon>
        <taxon>Fungi</taxon>
        <taxon>Dikarya</taxon>
        <taxon>Ascomycota</taxon>
        <taxon>Pezizomycotina</taxon>
        <taxon>Sordariomycetes</taxon>
        <taxon>Hypocreomycetidae</taxon>
        <taxon>Hypocreales</taxon>
        <taxon>Bionectriaceae</taxon>
        <taxon>Geosmithia</taxon>
    </lineage>
</organism>
<proteinExistence type="predicted"/>
<keyword evidence="4" id="KW-1185">Reference proteome</keyword>
<protein>
    <submittedName>
        <fullName evidence="3">Mitochondrial protein Pet127</fullName>
    </submittedName>
</protein>
<dbReference type="AlphaFoldDB" id="A0A9P4YRT2"/>
<reference evidence="3" key="1">
    <citation type="submission" date="2020-03" db="EMBL/GenBank/DDBJ databases">
        <title>Site-based positive gene gene selection in Geosmithia morbida across the United States reveals a broad range of putative effectors and factors for local host and environmental adapation.</title>
        <authorList>
            <person name="Onufrak A."/>
            <person name="Murdoch R.W."/>
            <person name="Gazis R."/>
            <person name="Huff M."/>
            <person name="Staton M."/>
            <person name="Klingeman W."/>
            <person name="Hadziabdic D."/>
        </authorList>
    </citation>
    <scope>NUCLEOTIDE SEQUENCE</scope>
    <source>
        <strain evidence="3">1262</strain>
    </source>
</reference>
<sequence>MLRRGSVELTVLRRACLGRAIGLRPAVLCANQHRPKATRPSPSPQEALALRTYASKRKKSKQSKSGSASDAVQKPGSVEGPRGEGTPMTDLEYQQSLWEAHRLESALDMDETIQDPAAVPGFEKASGPEADESRATTERSLKTANASSASTDGDAPKKTRRAAARAPRKSRKTPIDVKTLNPKDIAFTPVEEEENAHQPVPALSYGLDRVLFNPGVYQIQDARSQVFNFDPYLTTIMPVDEFDFDALKAYITSSKDTKLREMSKKHGMKYCGSTSSMTSILAHFHYLLSAWRKPNFSSLSQSLELDSTNFTRLTRAPASAYARLNDGVYAIDADKEFDKENILSTLGKSMEKLLTLPREEFEKYRRTRSHLITEEERNADEAYHYTTLGDFLMRSQLDARDARLPGTGIFDLKTRAVVSIRMDVQEYEKGRGYEIRKRFGQWESFEREYYDLIRAAFLKYSLQVRMGRMDGIFLAYHNTQRIFGFQYVSLEEMDHAIHGTSDRRLGDLEFKASVALLNDLLDRATKRFPGRSLRFHVETRDTKVPLTYFFAEPVTEEDFEQSREEAKRSVEAVQKDIMDMRDEQRAAEKISGQGDLPEQIGEAADESGPGTSAPGKTAEAEQSDEDGWEEMIAMMESIAEEVSDETKPEVADQTPVEKEKEGEPESTEAATASAEGSATAQGKPPREILGMYVTVRNKVNGELVDRPEDSPRDWSVQYAINEISESEAQRIYPSLRARRSRILRNDKTTVPDKWRDSYRDRLKDMAKQGERYRQKVERMQEGKVVYVAWDEKPLPPRARIEGVDRGEGA</sequence>
<gene>
    <name evidence="3" type="ORF">GMORB2_2976</name>
</gene>
<dbReference type="GeneID" id="55969204"/>
<comment type="caution">
    <text evidence="3">The sequence shown here is derived from an EMBL/GenBank/DDBJ whole genome shotgun (WGS) entry which is preliminary data.</text>
</comment>
<dbReference type="Pfam" id="PF08634">
    <property type="entry name" value="Pet127"/>
    <property type="match status" value="1"/>
</dbReference>
<feature type="compositionally biased region" description="Low complexity" evidence="2">
    <location>
        <begin position="667"/>
        <end position="682"/>
    </location>
</feature>
<dbReference type="PANTHER" id="PTHR31014">
    <property type="entry name" value="MITOCHONDRIAL TRANSLATION SYSTEM COMPONENT PET127-RELATED"/>
    <property type="match status" value="1"/>
</dbReference>
<feature type="region of interest" description="Disordered" evidence="2">
    <location>
        <begin position="584"/>
        <end position="624"/>
    </location>
</feature>
<name>A0A9P4YRT2_9HYPO</name>
<dbReference type="RefSeq" id="XP_035319190.1">
    <property type="nucleotide sequence ID" value="XM_035464952.1"/>
</dbReference>
<dbReference type="GO" id="GO:0000964">
    <property type="term" value="P:mitochondrial RNA 5'-end processing"/>
    <property type="evidence" value="ECO:0007669"/>
    <property type="project" value="TreeGrafter"/>
</dbReference>
<feature type="compositionally biased region" description="Basic and acidic residues" evidence="2">
    <location>
        <begin position="644"/>
        <end position="663"/>
    </location>
</feature>
<dbReference type="PANTHER" id="PTHR31014:SF0">
    <property type="entry name" value="MITOCHONDRIAL TRANSLATION SYSTEM COMPONENT PET127-RELATED"/>
    <property type="match status" value="1"/>
</dbReference>
<feature type="compositionally biased region" description="Basic and acidic residues" evidence="2">
    <location>
        <begin position="131"/>
        <end position="141"/>
    </location>
</feature>
<feature type="region of interest" description="Disordered" evidence="2">
    <location>
        <begin position="640"/>
        <end position="687"/>
    </location>
</feature>
<feature type="compositionally biased region" description="Polar residues" evidence="2">
    <location>
        <begin position="142"/>
        <end position="151"/>
    </location>
</feature>
<feature type="coiled-coil region" evidence="1">
    <location>
        <begin position="556"/>
        <end position="583"/>
    </location>
</feature>
<feature type="region of interest" description="Disordered" evidence="2">
    <location>
        <begin position="33"/>
        <end position="89"/>
    </location>
</feature>
<evidence type="ECO:0000256" key="2">
    <source>
        <dbReference type="SAM" id="MobiDB-lite"/>
    </source>
</evidence>
<accession>A0A9P4YRT2</accession>
<evidence type="ECO:0000256" key="1">
    <source>
        <dbReference type="SAM" id="Coils"/>
    </source>
</evidence>
<dbReference type="GO" id="GO:0005740">
    <property type="term" value="C:mitochondrial envelope"/>
    <property type="evidence" value="ECO:0007669"/>
    <property type="project" value="TreeGrafter"/>
</dbReference>
<dbReference type="InterPro" id="IPR013943">
    <property type="entry name" value="Pet127"/>
</dbReference>
<dbReference type="OrthoDB" id="10249045at2759"/>
<dbReference type="EMBL" id="JAANYQ010000016">
    <property type="protein sequence ID" value="KAF4120538.1"/>
    <property type="molecule type" value="Genomic_DNA"/>
</dbReference>
<evidence type="ECO:0000313" key="3">
    <source>
        <dbReference type="EMBL" id="KAF4120538.1"/>
    </source>
</evidence>